<protein>
    <submittedName>
        <fullName evidence="1">Uncharacterized protein</fullName>
    </submittedName>
</protein>
<accession>A0A174GJK7</accession>
<sequence>MYTGNYECLELFVKPEAGKKGSVSLKKVKENKTEIKELQHIYGNWIKFRAGSLWKHDFAKRTPCEE</sequence>
<proteinExistence type="predicted"/>
<organism evidence="1 2">
    <name type="scientific">Blautia obeum</name>
    <dbReference type="NCBI Taxonomy" id="40520"/>
    <lineage>
        <taxon>Bacteria</taxon>
        <taxon>Bacillati</taxon>
        <taxon>Bacillota</taxon>
        <taxon>Clostridia</taxon>
        <taxon>Lachnospirales</taxon>
        <taxon>Lachnospiraceae</taxon>
        <taxon>Blautia</taxon>
    </lineage>
</organism>
<dbReference type="Proteomes" id="UP000095645">
    <property type="component" value="Unassembled WGS sequence"/>
</dbReference>
<evidence type="ECO:0000313" key="2">
    <source>
        <dbReference type="Proteomes" id="UP000095645"/>
    </source>
</evidence>
<evidence type="ECO:0000313" key="1">
    <source>
        <dbReference type="EMBL" id="CUO61567.1"/>
    </source>
</evidence>
<name>A0A174GJK7_9FIRM</name>
<gene>
    <name evidence="1" type="ORF">ERS852476_03418</name>
</gene>
<dbReference type="EMBL" id="CYZP01000044">
    <property type="protein sequence ID" value="CUO61567.1"/>
    <property type="molecule type" value="Genomic_DNA"/>
</dbReference>
<dbReference type="AlphaFoldDB" id="A0A174GJK7"/>
<dbReference type="RefSeq" id="WP_055058821.1">
    <property type="nucleotide sequence ID" value="NZ_CYZP01000044.1"/>
</dbReference>
<reference evidence="1 2" key="1">
    <citation type="submission" date="2015-09" db="EMBL/GenBank/DDBJ databases">
        <authorList>
            <consortium name="Pathogen Informatics"/>
        </authorList>
    </citation>
    <scope>NUCLEOTIDE SEQUENCE [LARGE SCALE GENOMIC DNA]</scope>
    <source>
        <strain evidence="1 2">2789STDY5834861</strain>
    </source>
</reference>